<dbReference type="EMBL" id="BPVZ01000037">
    <property type="protein sequence ID" value="GKV13080.1"/>
    <property type="molecule type" value="Genomic_DNA"/>
</dbReference>
<dbReference type="AlphaFoldDB" id="A0AAV5JQP7"/>
<name>A0AAV5JQP7_9ROSI</name>
<reference evidence="1 2" key="1">
    <citation type="journal article" date="2021" name="Commun. Biol.">
        <title>The genome of Shorea leprosula (Dipterocarpaceae) highlights the ecological relevance of drought in aseasonal tropical rainforests.</title>
        <authorList>
            <person name="Ng K.K.S."/>
            <person name="Kobayashi M.J."/>
            <person name="Fawcett J.A."/>
            <person name="Hatakeyama M."/>
            <person name="Paape T."/>
            <person name="Ng C.H."/>
            <person name="Ang C.C."/>
            <person name="Tnah L.H."/>
            <person name="Lee C.T."/>
            <person name="Nishiyama T."/>
            <person name="Sese J."/>
            <person name="O'Brien M.J."/>
            <person name="Copetti D."/>
            <person name="Mohd Noor M.I."/>
            <person name="Ong R.C."/>
            <person name="Putra M."/>
            <person name="Sireger I.Z."/>
            <person name="Indrioko S."/>
            <person name="Kosugi Y."/>
            <person name="Izuno A."/>
            <person name="Isagi Y."/>
            <person name="Lee S.L."/>
            <person name="Shimizu K.K."/>
        </authorList>
    </citation>
    <scope>NUCLEOTIDE SEQUENCE [LARGE SCALE GENOMIC DNA]</scope>
    <source>
        <strain evidence="1">214</strain>
    </source>
</reference>
<gene>
    <name evidence="1" type="ORF">SLEP1_g24147</name>
</gene>
<evidence type="ECO:0000313" key="2">
    <source>
        <dbReference type="Proteomes" id="UP001054252"/>
    </source>
</evidence>
<dbReference type="Proteomes" id="UP001054252">
    <property type="component" value="Unassembled WGS sequence"/>
</dbReference>
<proteinExistence type="predicted"/>
<organism evidence="1 2">
    <name type="scientific">Rubroshorea leprosula</name>
    <dbReference type="NCBI Taxonomy" id="152421"/>
    <lineage>
        <taxon>Eukaryota</taxon>
        <taxon>Viridiplantae</taxon>
        <taxon>Streptophyta</taxon>
        <taxon>Embryophyta</taxon>
        <taxon>Tracheophyta</taxon>
        <taxon>Spermatophyta</taxon>
        <taxon>Magnoliopsida</taxon>
        <taxon>eudicotyledons</taxon>
        <taxon>Gunneridae</taxon>
        <taxon>Pentapetalae</taxon>
        <taxon>rosids</taxon>
        <taxon>malvids</taxon>
        <taxon>Malvales</taxon>
        <taxon>Dipterocarpaceae</taxon>
        <taxon>Rubroshorea</taxon>
    </lineage>
</organism>
<keyword evidence="2" id="KW-1185">Reference proteome</keyword>
<sequence>MFDLINCGGKENQCLRVSDTASAFIPVIEKVLYISISSSFK</sequence>
<protein>
    <submittedName>
        <fullName evidence="1">Uncharacterized protein</fullName>
    </submittedName>
</protein>
<evidence type="ECO:0000313" key="1">
    <source>
        <dbReference type="EMBL" id="GKV13080.1"/>
    </source>
</evidence>
<comment type="caution">
    <text evidence="1">The sequence shown here is derived from an EMBL/GenBank/DDBJ whole genome shotgun (WGS) entry which is preliminary data.</text>
</comment>
<accession>A0AAV5JQP7</accession>